<dbReference type="EMBL" id="JASEJX010000021">
    <property type="protein sequence ID" value="KAK4512570.1"/>
    <property type="molecule type" value="Genomic_DNA"/>
</dbReference>
<keyword evidence="2" id="KW-1133">Transmembrane helix</keyword>
<feature type="transmembrane region" description="Helical" evidence="2">
    <location>
        <begin position="124"/>
        <end position="144"/>
    </location>
</feature>
<comment type="caution">
    <text evidence="3">The sequence shown here is derived from an EMBL/GenBank/DDBJ whole genome shotgun (WGS) entry which is preliminary data.</text>
</comment>
<protein>
    <recommendedName>
        <fullName evidence="5">DUF4112 domain-containing protein</fullName>
    </recommendedName>
</protein>
<evidence type="ECO:0000256" key="1">
    <source>
        <dbReference type="SAM" id="MobiDB-lite"/>
    </source>
</evidence>
<keyword evidence="2" id="KW-0812">Transmembrane</keyword>
<feature type="transmembrane region" description="Helical" evidence="2">
    <location>
        <begin position="91"/>
        <end position="112"/>
    </location>
</feature>
<evidence type="ECO:0000313" key="3">
    <source>
        <dbReference type="EMBL" id="KAK4512570.1"/>
    </source>
</evidence>
<keyword evidence="2" id="KW-0472">Membrane</keyword>
<organism evidence="3 4">
    <name type="scientific">Mucor velutinosus</name>
    <dbReference type="NCBI Taxonomy" id="708070"/>
    <lineage>
        <taxon>Eukaryota</taxon>
        <taxon>Fungi</taxon>
        <taxon>Fungi incertae sedis</taxon>
        <taxon>Mucoromycota</taxon>
        <taxon>Mucoromycotina</taxon>
        <taxon>Mucoromycetes</taxon>
        <taxon>Mucorales</taxon>
        <taxon>Mucorineae</taxon>
        <taxon>Mucoraceae</taxon>
        <taxon>Mucor</taxon>
    </lineage>
</organism>
<keyword evidence="4" id="KW-1185">Reference proteome</keyword>
<gene>
    <name evidence="3" type="ORF">ATC70_003273</name>
</gene>
<dbReference type="RefSeq" id="XP_064679236.1">
    <property type="nucleotide sequence ID" value="XM_064822636.1"/>
</dbReference>
<name>A0AAN7HRT6_9FUNG</name>
<sequence length="198" mass="22091">MNKENMAKYAIKQFIGNQQQQQSANHRQTTEQIQLEQHQKKRWWNKAESPDAILSPHERDILKRVKKRAILLDKGMNCCCCQIGLDGIVGLFPVVGDALGVLLALQVVHMAMEADLPTSIVSKMMFNITFDFFIGVVPVVGDVLDIMFKANTKNAILLEDYLIKRKKGLVGPSTGSKREALLPTHHDTSGASASTTFR</sequence>
<reference evidence="3 4" key="1">
    <citation type="submission" date="2022-11" db="EMBL/GenBank/DDBJ databases">
        <title>Mucor velutinosus strain NIH1002 WGS.</title>
        <authorList>
            <person name="Subramanian P."/>
            <person name="Mullikin J.C."/>
            <person name="Segre J.A."/>
            <person name="Zelazny A.M."/>
        </authorList>
    </citation>
    <scope>NUCLEOTIDE SEQUENCE [LARGE SCALE GENOMIC DNA]</scope>
    <source>
        <strain evidence="3 4">NIH1002</strain>
    </source>
</reference>
<dbReference type="GeneID" id="89946975"/>
<dbReference type="Pfam" id="PF13430">
    <property type="entry name" value="DUF4112"/>
    <property type="match status" value="1"/>
</dbReference>
<dbReference type="InterPro" id="IPR025187">
    <property type="entry name" value="DUF4112"/>
</dbReference>
<dbReference type="PANTHER" id="PTHR35519">
    <property type="entry name" value="MEMBRANE PROTEINS"/>
    <property type="match status" value="1"/>
</dbReference>
<feature type="compositionally biased region" description="Basic and acidic residues" evidence="1">
    <location>
        <begin position="176"/>
        <end position="188"/>
    </location>
</feature>
<evidence type="ECO:0000313" key="4">
    <source>
        <dbReference type="Proteomes" id="UP001304243"/>
    </source>
</evidence>
<dbReference type="PANTHER" id="PTHR35519:SF2">
    <property type="entry name" value="PH DOMAIN PROTEIN"/>
    <property type="match status" value="1"/>
</dbReference>
<evidence type="ECO:0008006" key="5">
    <source>
        <dbReference type="Google" id="ProtNLM"/>
    </source>
</evidence>
<accession>A0AAN7HRT6</accession>
<feature type="region of interest" description="Disordered" evidence="1">
    <location>
        <begin position="174"/>
        <end position="198"/>
    </location>
</feature>
<dbReference type="AlphaFoldDB" id="A0AAN7HRT6"/>
<evidence type="ECO:0000256" key="2">
    <source>
        <dbReference type="SAM" id="Phobius"/>
    </source>
</evidence>
<feature type="compositionally biased region" description="Polar residues" evidence="1">
    <location>
        <begin position="189"/>
        <end position="198"/>
    </location>
</feature>
<proteinExistence type="predicted"/>
<dbReference type="Proteomes" id="UP001304243">
    <property type="component" value="Unassembled WGS sequence"/>
</dbReference>